<dbReference type="EMBL" id="VINQ01000012">
    <property type="protein sequence ID" value="KAA0912696.1"/>
    <property type="molecule type" value="Genomic_DNA"/>
</dbReference>
<keyword evidence="3" id="KW-1185">Reference proteome</keyword>
<dbReference type="Pfam" id="PF09898">
    <property type="entry name" value="DUF2125"/>
    <property type="match status" value="1"/>
</dbReference>
<organism evidence="2 3">
    <name type="scientific">Aquicoccus porphyridii</name>
    <dbReference type="NCBI Taxonomy" id="1852029"/>
    <lineage>
        <taxon>Bacteria</taxon>
        <taxon>Pseudomonadati</taxon>
        <taxon>Pseudomonadota</taxon>
        <taxon>Alphaproteobacteria</taxon>
        <taxon>Rhodobacterales</taxon>
        <taxon>Paracoccaceae</taxon>
        <taxon>Aquicoccus</taxon>
    </lineage>
</organism>
<dbReference type="Proteomes" id="UP000325291">
    <property type="component" value="Unassembled WGS sequence"/>
</dbReference>
<sequence>MSNFRMLCGTTAAIGFMSGSAALADVTADQIWNDWKSYFETFGYEVTASEARVGDTLTVRDMRMMMPLPEDEGMVAITLGQIGFVDRGDGSVSIELPSPVPMVIDVEAEGEDPVKVSLDYLNTGLQILATGSPEEIAYTYSADEIGARLTEIIAEGEVKDVGTAELNIKSVSGASTVKVGNLRDLVSSMTTGEISYAMDFANPEDSSEFFNLTGGADGMSFEGSTTYPTDGSFDPENVDAMLRAGFAFDGGFSYENGHMNFEFEDGSDQAKAQTSTESGVFAVGMSPSGLNYDIMSRGLTAAFQGGDLPFPVDFAFAEAGLNLLMPIQKSDETQDFAMGLTLGDFTMSDMIWGMVDPAEQLPRDPATVALDLTGKGKLSFDLFDPEQMEALERGEIDMPGEVERLDVNRLEVTAAGASLTGEGGVDVDFPTVMMTQGMQGTEGALRLRLSGANGLMDTLVAMGLVPEDQVMGARMMLSMFAVPGDGEDVLTSTIEVKNDGQVLANGQRLK</sequence>
<dbReference type="AlphaFoldDB" id="A0A5A9Z676"/>
<keyword evidence="1" id="KW-0732">Signal</keyword>
<accession>A0A5A9Z676</accession>
<evidence type="ECO:0000313" key="3">
    <source>
        <dbReference type="Proteomes" id="UP000325291"/>
    </source>
</evidence>
<feature type="signal peptide" evidence="1">
    <location>
        <begin position="1"/>
        <end position="24"/>
    </location>
</feature>
<proteinExistence type="predicted"/>
<reference evidence="2 3" key="1">
    <citation type="submission" date="2019-07" db="EMBL/GenBank/DDBJ databases">
        <title>Aquicoccus porphyridii gen. nov., sp. nov., isolated from a small marine red alga, Porphyridium marinum.</title>
        <authorList>
            <person name="Liu L."/>
        </authorList>
    </citation>
    <scope>NUCLEOTIDE SEQUENCE [LARGE SCALE GENOMIC DNA]</scope>
    <source>
        <strain evidence="2 3">L1 8-17</strain>
    </source>
</reference>
<gene>
    <name evidence="2" type="ORF">FLO80_15005</name>
</gene>
<feature type="chain" id="PRO_5023003224" evidence="1">
    <location>
        <begin position="25"/>
        <end position="510"/>
    </location>
</feature>
<evidence type="ECO:0000256" key="1">
    <source>
        <dbReference type="SAM" id="SignalP"/>
    </source>
</evidence>
<dbReference type="InterPro" id="IPR018666">
    <property type="entry name" value="DUF2125"/>
</dbReference>
<name>A0A5A9Z676_9RHOB</name>
<evidence type="ECO:0000313" key="2">
    <source>
        <dbReference type="EMBL" id="KAA0912696.1"/>
    </source>
</evidence>
<dbReference type="RefSeq" id="WP_111362505.1">
    <property type="nucleotide sequence ID" value="NZ_VINQ01000012.1"/>
</dbReference>
<comment type="caution">
    <text evidence="2">The sequence shown here is derived from an EMBL/GenBank/DDBJ whole genome shotgun (WGS) entry which is preliminary data.</text>
</comment>
<protein>
    <submittedName>
        <fullName evidence="2">DUF2125 domain-containing protein</fullName>
    </submittedName>
</protein>